<reference evidence="1 3" key="1">
    <citation type="submission" date="2019-09" db="EMBL/GenBank/DDBJ databases">
        <title>Genome sequence of Clostridium sp. EA1.</title>
        <authorList>
            <person name="Poehlein A."/>
            <person name="Bengelsdorf F.R."/>
            <person name="Daniel R."/>
        </authorList>
    </citation>
    <scope>NUCLEOTIDE SEQUENCE [LARGE SCALE GENOMIC DNA]</scope>
    <source>
        <strain evidence="1 3">EA1</strain>
    </source>
</reference>
<keyword evidence="2" id="KW-0238">DNA-binding</keyword>
<evidence type="ECO:0000313" key="1">
    <source>
        <dbReference type="EMBL" id="MVB11020.1"/>
    </source>
</evidence>
<dbReference type="InterPro" id="IPR007351">
    <property type="entry name" value="YjbR"/>
</dbReference>
<accession>A0A6N8HZS2</accession>
<keyword evidence="3" id="KW-1185">Reference proteome</keyword>
<proteinExistence type="predicted"/>
<organism evidence="1 3">
    <name type="scientific">Caproicibacter fermentans</name>
    <dbReference type="NCBI Taxonomy" id="2576756"/>
    <lineage>
        <taxon>Bacteria</taxon>
        <taxon>Bacillati</taxon>
        <taxon>Bacillota</taxon>
        <taxon>Clostridia</taxon>
        <taxon>Eubacteriales</taxon>
        <taxon>Acutalibacteraceae</taxon>
        <taxon>Caproicibacter</taxon>
    </lineage>
</organism>
<dbReference type="OrthoDB" id="9789813at2"/>
<accession>A0A7G8T6X5</accession>
<dbReference type="PANTHER" id="PTHR35145:SF1">
    <property type="entry name" value="CYTOPLASMIC PROTEIN"/>
    <property type="match status" value="1"/>
</dbReference>
<name>A0A6N8HZS2_9FIRM</name>
<evidence type="ECO:0000313" key="2">
    <source>
        <dbReference type="EMBL" id="QNK39366.1"/>
    </source>
</evidence>
<evidence type="ECO:0000313" key="3">
    <source>
        <dbReference type="Proteomes" id="UP000469440"/>
    </source>
</evidence>
<dbReference type="EMBL" id="VWXL01000052">
    <property type="protein sequence ID" value="MVB11020.1"/>
    <property type="molecule type" value="Genomic_DNA"/>
</dbReference>
<reference evidence="2 4" key="2">
    <citation type="submission" date="2020-08" db="EMBL/GenBank/DDBJ databases">
        <title>The isolate Caproiciproducens sp. 7D4C2 produces n-caproate at mildly acidic conditions from hexoses: genome and rBOX comparison with related strains and chain-elongating bacteria.</title>
        <authorList>
            <person name="Esquivel-Elizondo S."/>
            <person name="Bagci C."/>
            <person name="Temovska M."/>
            <person name="Jeon B.S."/>
            <person name="Bessarab I."/>
            <person name="Williams R.B.H."/>
            <person name="Huson D.H."/>
            <person name="Angenent L.T."/>
        </authorList>
    </citation>
    <scope>NUCLEOTIDE SEQUENCE [LARGE SCALE GENOMIC DNA]</scope>
    <source>
        <strain evidence="2 4">7D4C2</strain>
    </source>
</reference>
<dbReference type="AlphaFoldDB" id="A0A6N8HZS2"/>
<dbReference type="Proteomes" id="UP000515909">
    <property type="component" value="Chromosome"/>
</dbReference>
<dbReference type="KEGG" id="cfem:HCR03_11435"/>
<sequence>MNRYDWLDETLLRNPGAEKDYKEEWEWHRYLVDGKMFAATCEPGQKYGIYGGHELVTLKCEPMLSELMRKEYADILPGFYMNKQNWISVFLDGTVPDDVLRDLCGRSYRLVFEKLTKKAQREILEKQG</sequence>
<dbReference type="Gene3D" id="3.90.1150.30">
    <property type="match status" value="1"/>
</dbReference>
<dbReference type="PANTHER" id="PTHR35145">
    <property type="entry name" value="CYTOPLASMIC PROTEIN-RELATED"/>
    <property type="match status" value="1"/>
</dbReference>
<dbReference type="GO" id="GO:0003677">
    <property type="term" value="F:DNA binding"/>
    <property type="evidence" value="ECO:0007669"/>
    <property type="project" value="UniProtKB-KW"/>
</dbReference>
<dbReference type="EMBL" id="CP060286">
    <property type="protein sequence ID" value="QNK39366.1"/>
    <property type="molecule type" value="Genomic_DNA"/>
</dbReference>
<dbReference type="Proteomes" id="UP000469440">
    <property type="component" value="Unassembled WGS sequence"/>
</dbReference>
<gene>
    <name evidence="1" type="primary">yjbR_2</name>
    <name evidence="1" type="ORF">CAFE_17220</name>
    <name evidence="2" type="ORF">HCR03_11435</name>
</gene>
<dbReference type="RefSeq" id="WP_066645872.1">
    <property type="nucleotide sequence ID" value="NZ_CP060286.1"/>
</dbReference>
<dbReference type="InterPro" id="IPR038056">
    <property type="entry name" value="YjbR-like_sf"/>
</dbReference>
<dbReference type="InterPro" id="IPR058532">
    <property type="entry name" value="YjbR/MT2646/Rv2570-like"/>
</dbReference>
<evidence type="ECO:0000313" key="4">
    <source>
        <dbReference type="Proteomes" id="UP000515909"/>
    </source>
</evidence>
<dbReference type="SUPFAM" id="SSF142906">
    <property type="entry name" value="YjbR-like"/>
    <property type="match status" value="1"/>
</dbReference>
<dbReference type="Pfam" id="PF04237">
    <property type="entry name" value="YjbR"/>
    <property type="match status" value="1"/>
</dbReference>
<protein>
    <submittedName>
        <fullName evidence="2">MmcQ/YjbR family DNA-binding protein</fullName>
    </submittedName>
</protein>